<dbReference type="EMBL" id="U49426">
    <property type="protein sequence ID" value="AAC44861.1"/>
    <property type="molecule type" value="Genomic_DNA"/>
</dbReference>
<feature type="compositionally biased region" description="Basic and acidic residues" evidence="1">
    <location>
        <begin position="345"/>
        <end position="373"/>
    </location>
</feature>
<feature type="compositionally biased region" description="Basic and acidic residues" evidence="1">
    <location>
        <begin position="105"/>
        <end position="133"/>
    </location>
</feature>
<dbReference type="InterPro" id="IPR019048">
    <property type="entry name" value="Immunodom_prot_Ehrlichia_rpt"/>
</dbReference>
<feature type="compositionally biased region" description="Basic and acidic residues" evidence="1">
    <location>
        <begin position="162"/>
        <end position="171"/>
    </location>
</feature>
<sequence length="548" mass="60892">MDIDNSNISTADIRSNTDGLIDIIMRILGFGNKNIVQPQDLGSEIYQQEQEDDTVSQPSLEPFVAESEVSKVEQEKTNPEVLIKDLQDVASHESGVSDQPAQVVTERENEIESHQGETEKESGITESHQKEDEIVSQSSSEPFVAESEVSKVEQEETNPEVLIKDLQDVASHESGVSDQPAQVVTERESEIESHQGETEKESGITESHQKEDEIVSQPSSEPFVAESEVSKVEQEETNPEVLIKDLQDVASHESGVSDQPAQVVTERESEIESHQGETEKESGITESHQKEDEIVSQPSSEPFVAESEVSKVEQEETNPEVLIKDLQDVASHESGVSDQPAQVVTERESEIESHQGETEKESGITESHQKEDEIVSQPSSEPFVAESEVSKVEQEKTNPEILVEDLPLGQVIPVVVEKDEMFAPSFNPIVIKEEDKVCETCEQEFEIVKDSQTVKGSEDIISPMQCLESMDSIVSTIFESGMLCPMSKPGQYVCGYEMYMYGFQDVKDLLGGLLSNVPVCCNVSLYFMEHNYFTNHENINHNVVNDIV</sequence>
<reference evidence="2" key="2">
    <citation type="journal article" date="1997" name="Gene">
        <title>Cloning and sequencing of the gene for a 120-kDa immunodominant protein of Ehrlichia chaffeensis.</title>
        <authorList>
            <person name="Yu X.J."/>
            <person name="Crocquet-Valdes P."/>
            <person name="Walker D.H."/>
        </authorList>
    </citation>
    <scope>NUCLEOTIDE SEQUENCE</scope>
    <source>
        <strain evidence="2">Akansas</strain>
    </source>
</reference>
<organism evidence="2">
    <name type="scientific">Ehrlichia chaffeensis</name>
    <dbReference type="NCBI Taxonomy" id="945"/>
    <lineage>
        <taxon>Bacteria</taxon>
        <taxon>Pseudomonadati</taxon>
        <taxon>Pseudomonadota</taxon>
        <taxon>Alphaproteobacteria</taxon>
        <taxon>Rickettsiales</taxon>
        <taxon>Anaplasmataceae</taxon>
        <taxon>Ehrlichia</taxon>
    </lineage>
</organism>
<dbReference type="PIR" id="JC6174">
    <property type="entry name" value="JC6174"/>
</dbReference>
<reference evidence="3" key="3">
    <citation type="journal article" date="2003" name="Infect. Immun.">
        <title>Molecular heterogeneity of Ehrlichia chaffeensis isolates determined by sequence analysis of the 28-kilodalton outer membrane protein genes and other regions of the genome.</title>
        <authorList>
            <person name="Cheng C."/>
            <person name="Paddock C.D."/>
            <person name="Reddy Ganta R."/>
        </authorList>
    </citation>
    <scope>NUCLEOTIDE SEQUENCE</scope>
</reference>
<feature type="region of interest" description="Disordered" evidence="1">
    <location>
        <begin position="88"/>
        <end position="383"/>
    </location>
</feature>
<name>Q46976_EHRCH</name>
<evidence type="ECO:0000313" key="2">
    <source>
        <dbReference type="EMBL" id="AAC44861.1"/>
    </source>
</evidence>
<accession>Q46976</accession>
<protein>
    <submittedName>
        <fullName evidence="2">120 kDa immunodominant surface protein</fullName>
    </submittedName>
    <submittedName>
        <fullName evidence="3">120 kDa outer membrane protein</fullName>
    </submittedName>
</protein>
<evidence type="ECO:0000313" key="3">
    <source>
        <dbReference type="EMBL" id="AAO12927.1"/>
    </source>
</evidence>
<feature type="compositionally biased region" description="Basic and acidic residues" evidence="1">
    <location>
        <begin position="185"/>
        <end position="213"/>
    </location>
</feature>
<feature type="compositionally biased region" description="Basic and acidic residues" evidence="1">
    <location>
        <begin position="265"/>
        <end position="293"/>
    </location>
</feature>
<dbReference type="InterPro" id="IPR011736">
    <property type="entry name" value="Ehrlichia_tandem_rpt"/>
</dbReference>
<proteinExistence type="predicted"/>
<feature type="compositionally biased region" description="Basic and acidic residues" evidence="1">
    <location>
        <begin position="242"/>
        <end position="251"/>
    </location>
</feature>
<dbReference type="NCBIfam" id="TIGR02202">
    <property type="entry name" value="Ehrlichia_rpt"/>
    <property type="match status" value="5"/>
</dbReference>
<feature type="compositionally biased region" description="Basic and acidic residues" evidence="1">
    <location>
        <begin position="322"/>
        <end position="331"/>
    </location>
</feature>
<dbReference type="AlphaFoldDB" id="Q46976"/>
<dbReference type="Pfam" id="PF09528">
    <property type="entry name" value="Ehrlichia_rpt"/>
    <property type="match status" value="5"/>
</dbReference>
<reference evidence="2" key="1">
    <citation type="submission" date="1996-02" db="EMBL/GenBank/DDBJ databases">
        <authorList>
            <person name="Yu X."/>
        </authorList>
    </citation>
    <scope>NUCLEOTIDE SEQUENCE</scope>
    <source>
        <strain evidence="2">Akansas</strain>
    </source>
</reference>
<evidence type="ECO:0000256" key="1">
    <source>
        <dbReference type="SAM" id="MobiDB-lite"/>
    </source>
</evidence>
<dbReference type="EMBL" id="AF474898">
    <property type="protein sequence ID" value="AAO12927.1"/>
    <property type="molecule type" value="Genomic_DNA"/>
</dbReference>